<protein>
    <submittedName>
        <fullName evidence="1">Uncharacterized protein</fullName>
    </submittedName>
</protein>
<evidence type="ECO:0000313" key="2">
    <source>
        <dbReference type="Proteomes" id="UP001385951"/>
    </source>
</evidence>
<reference evidence="1 2" key="1">
    <citation type="submission" date="2022-09" db="EMBL/GenBank/DDBJ databases">
        <authorList>
            <person name="Palmer J.M."/>
        </authorList>
    </citation>
    <scope>NUCLEOTIDE SEQUENCE [LARGE SCALE GENOMIC DNA]</scope>
    <source>
        <strain evidence="1 2">DSM 7382</strain>
    </source>
</reference>
<keyword evidence="2" id="KW-1185">Reference proteome</keyword>
<gene>
    <name evidence="1" type="ORF">QCA50_008147</name>
</gene>
<dbReference type="EMBL" id="JASBNA010000010">
    <property type="protein sequence ID" value="KAK7688609.1"/>
    <property type="molecule type" value="Genomic_DNA"/>
</dbReference>
<comment type="caution">
    <text evidence="1">The sequence shown here is derived from an EMBL/GenBank/DDBJ whole genome shotgun (WGS) entry which is preliminary data.</text>
</comment>
<dbReference type="AlphaFoldDB" id="A0AAW0GBC5"/>
<sequence length="109" mass="12577">MLLINLVLTVSFRIRRRTDASLDVCFLFPRPHRRSLTSTVVPGRDYHALLNGGVFSQSTNIVENTIHPPSVNMTTPFDKIYSHHLWMYNVESPQQSRLAETFLLELHLT</sequence>
<evidence type="ECO:0000313" key="1">
    <source>
        <dbReference type="EMBL" id="KAK7688609.1"/>
    </source>
</evidence>
<name>A0AAW0GBC5_9APHY</name>
<accession>A0AAW0GBC5</accession>
<proteinExistence type="predicted"/>
<dbReference type="Proteomes" id="UP001385951">
    <property type="component" value="Unassembled WGS sequence"/>
</dbReference>
<organism evidence="1 2">
    <name type="scientific">Cerrena zonata</name>
    <dbReference type="NCBI Taxonomy" id="2478898"/>
    <lineage>
        <taxon>Eukaryota</taxon>
        <taxon>Fungi</taxon>
        <taxon>Dikarya</taxon>
        <taxon>Basidiomycota</taxon>
        <taxon>Agaricomycotina</taxon>
        <taxon>Agaricomycetes</taxon>
        <taxon>Polyporales</taxon>
        <taxon>Cerrenaceae</taxon>
        <taxon>Cerrena</taxon>
    </lineage>
</organism>